<feature type="region of interest" description="Disordered" evidence="1">
    <location>
        <begin position="1"/>
        <end position="91"/>
    </location>
</feature>
<evidence type="ECO:0000256" key="1">
    <source>
        <dbReference type="SAM" id="MobiDB-lite"/>
    </source>
</evidence>
<sequence>MLPQISGKDNSDHVLLGLQTNGNPSHESQSTRDSSQSYFIAADENVETLSSNKSGDSKETLNNHTQPDRNRKRVQAFAQPSSKTRRTNSYRQTTLCVELPSKYDTPKSLSLSEPQKSCFVSLSSTKMAGSTMVSKTKTPQKEFSNGRAMSNRISRSRSNQLQSQEGINLGKSYSIDKKKMGLSIYSQIATKSLDHSASSHKSSRGEGDVSICKASNSKNHHEPSHKSISSSSESEDPLTSSTSVGHFHLKALNFPRKSVISSNSSPITQSVSLPKQKYPHLSAIKNSTNEDPTSSKSYQLEKSNPILIDLLSSPDIEQIPETIEKASTPHLRPRKNKAKPPGIQKSKKKMLRFIKTYLSQIPFIIHLNILRKHVYAAHGKKHEDGRRRCLWGKCSLAWKDTHIEKLAMTSPDTNVSVVDSSLIYLKRRDWKNHMEENHLIPFSWHMGDGPCGSRLAKPSTVWHQPYLFFADGRQITPSVASQPIEKGIVRKLNASRFHWQQGGPFGSEILVPISQPIPLSSNIIPSGSHVTMDEEEADQELFDEPDQIAEIRDVYKKKRRKDEDDFIPSDF</sequence>
<dbReference type="OrthoDB" id="5424797at2759"/>
<comment type="caution">
    <text evidence="2">The sequence shown here is derived from an EMBL/GenBank/DDBJ whole genome shotgun (WGS) entry which is preliminary data.</text>
</comment>
<accession>A0A2S4PZ91</accession>
<dbReference type="STRING" id="225359.A0A2S4PZ91"/>
<feature type="region of interest" description="Disordered" evidence="1">
    <location>
        <begin position="194"/>
        <end position="242"/>
    </location>
</feature>
<dbReference type="AlphaFoldDB" id="A0A2S4PZ91"/>
<reference evidence="2 3" key="1">
    <citation type="submission" date="2017-10" db="EMBL/GenBank/DDBJ databases">
        <title>Development of genomic resources for the powdery mildew, Erysiphe pulchra.</title>
        <authorList>
            <person name="Wadl P.A."/>
            <person name="Mack B.M."/>
            <person name="Moore G."/>
            <person name="Beltz S.B."/>
        </authorList>
    </citation>
    <scope>NUCLEOTIDE SEQUENCE [LARGE SCALE GENOMIC DNA]</scope>
    <source>
        <strain evidence="2">Cflorida</strain>
    </source>
</reference>
<gene>
    <name evidence="2" type="ORF">EPUL_002889</name>
</gene>
<keyword evidence="3" id="KW-1185">Reference proteome</keyword>
<evidence type="ECO:0000313" key="2">
    <source>
        <dbReference type="EMBL" id="POS87354.1"/>
    </source>
</evidence>
<feature type="region of interest" description="Disordered" evidence="1">
    <location>
        <begin position="130"/>
        <end position="165"/>
    </location>
</feature>
<feature type="compositionally biased region" description="Polar residues" evidence="1">
    <location>
        <begin position="18"/>
        <end position="38"/>
    </location>
</feature>
<evidence type="ECO:0000313" key="3">
    <source>
        <dbReference type="Proteomes" id="UP000237438"/>
    </source>
</evidence>
<dbReference type="EMBL" id="PEDP01000143">
    <property type="protein sequence ID" value="POS87354.1"/>
    <property type="molecule type" value="Genomic_DNA"/>
</dbReference>
<organism evidence="2 3">
    <name type="scientific">Erysiphe pulchra</name>
    <dbReference type="NCBI Taxonomy" id="225359"/>
    <lineage>
        <taxon>Eukaryota</taxon>
        <taxon>Fungi</taxon>
        <taxon>Dikarya</taxon>
        <taxon>Ascomycota</taxon>
        <taxon>Pezizomycotina</taxon>
        <taxon>Leotiomycetes</taxon>
        <taxon>Erysiphales</taxon>
        <taxon>Erysiphaceae</taxon>
        <taxon>Erysiphe</taxon>
    </lineage>
</organism>
<dbReference type="Proteomes" id="UP000237438">
    <property type="component" value="Unassembled WGS sequence"/>
</dbReference>
<feature type="compositionally biased region" description="Low complexity" evidence="1">
    <location>
        <begin position="226"/>
        <end position="242"/>
    </location>
</feature>
<name>A0A2S4PZ91_9PEZI</name>
<protein>
    <submittedName>
        <fullName evidence="2">Uncharacterized protein</fullName>
    </submittedName>
</protein>
<proteinExistence type="predicted"/>
<feature type="compositionally biased region" description="Basic and acidic residues" evidence="1">
    <location>
        <begin position="55"/>
        <end position="69"/>
    </location>
</feature>